<evidence type="ECO:0000256" key="1">
    <source>
        <dbReference type="ARBA" id="ARBA00004173"/>
    </source>
</evidence>
<feature type="region of interest" description="Disordered" evidence="5">
    <location>
        <begin position="40"/>
        <end position="78"/>
    </location>
</feature>
<accession>A0A423V9C0</accession>
<name>A0A423V9C0_9PEZI</name>
<dbReference type="GO" id="GO:0003747">
    <property type="term" value="F:translation release factor activity"/>
    <property type="evidence" value="ECO:0007669"/>
    <property type="project" value="InterPro"/>
</dbReference>
<organism evidence="7 8">
    <name type="scientific">Cytospora schulzeri</name>
    <dbReference type="NCBI Taxonomy" id="448051"/>
    <lineage>
        <taxon>Eukaryota</taxon>
        <taxon>Fungi</taxon>
        <taxon>Dikarya</taxon>
        <taxon>Ascomycota</taxon>
        <taxon>Pezizomycotina</taxon>
        <taxon>Sordariomycetes</taxon>
        <taxon>Sordariomycetidae</taxon>
        <taxon>Diaporthales</taxon>
        <taxon>Cytosporaceae</taxon>
        <taxon>Cytospora</taxon>
    </lineage>
</organism>
<dbReference type="GO" id="GO:0005739">
    <property type="term" value="C:mitochondrion"/>
    <property type="evidence" value="ECO:0007669"/>
    <property type="project" value="UniProtKB-SubCell"/>
</dbReference>
<feature type="compositionally biased region" description="Basic residues" evidence="5">
    <location>
        <begin position="154"/>
        <end position="170"/>
    </location>
</feature>
<dbReference type="Gene3D" id="3.30.160.20">
    <property type="match status" value="1"/>
</dbReference>
<comment type="similarity">
    <text evidence="2">Belongs to the prokaryotic/mitochondrial release factor family.</text>
</comment>
<protein>
    <recommendedName>
        <fullName evidence="6">Prokaryotic-type class I peptide chain release factors domain-containing protein</fullName>
    </recommendedName>
</protein>
<dbReference type="AlphaFoldDB" id="A0A423V9C0"/>
<reference evidence="7 8" key="1">
    <citation type="submission" date="2015-09" db="EMBL/GenBank/DDBJ databases">
        <title>Host preference determinants of Valsa canker pathogens revealed by comparative genomics.</title>
        <authorList>
            <person name="Yin Z."/>
            <person name="Huang L."/>
        </authorList>
    </citation>
    <scope>NUCLEOTIDE SEQUENCE [LARGE SCALE GENOMIC DNA]</scope>
    <source>
        <strain evidence="7 8">03-1</strain>
    </source>
</reference>
<evidence type="ECO:0000313" key="7">
    <source>
        <dbReference type="EMBL" id="ROV87491.1"/>
    </source>
</evidence>
<evidence type="ECO:0000256" key="5">
    <source>
        <dbReference type="SAM" id="MobiDB-lite"/>
    </source>
</evidence>
<dbReference type="InterPro" id="IPR045853">
    <property type="entry name" value="Pep_chain_release_fac_I_sf"/>
</dbReference>
<gene>
    <name evidence="7" type="ORF">VMCG_10512</name>
</gene>
<dbReference type="Proteomes" id="UP000283895">
    <property type="component" value="Unassembled WGS sequence"/>
</dbReference>
<dbReference type="PANTHER" id="PTHR46203:SF1">
    <property type="entry name" value="MITOCHONDRIAL TRANSLATION RELEASE FACTOR IN RESCUE"/>
    <property type="match status" value="1"/>
</dbReference>
<dbReference type="GO" id="GO:0032543">
    <property type="term" value="P:mitochondrial translation"/>
    <property type="evidence" value="ECO:0007669"/>
    <property type="project" value="UniProtKB-ARBA"/>
</dbReference>
<evidence type="ECO:0000313" key="8">
    <source>
        <dbReference type="Proteomes" id="UP000283895"/>
    </source>
</evidence>
<evidence type="ECO:0000259" key="6">
    <source>
        <dbReference type="Pfam" id="PF00472"/>
    </source>
</evidence>
<dbReference type="Pfam" id="PF00472">
    <property type="entry name" value="RF-1"/>
    <property type="match status" value="1"/>
</dbReference>
<dbReference type="SUPFAM" id="SSF75620">
    <property type="entry name" value="Release factor"/>
    <property type="match status" value="1"/>
</dbReference>
<dbReference type="OrthoDB" id="277888at2759"/>
<evidence type="ECO:0000256" key="4">
    <source>
        <dbReference type="ARBA" id="ARBA00023128"/>
    </source>
</evidence>
<proteinExistence type="inferred from homology"/>
<feature type="domain" description="Prokaryotic-type class I peptide chain release factors" evidence="6">
    <location>
        <begin position="78"/>
        <end position="171"/>
    </location>
</feature>
<dbReference type="InterPro" id="IPR052405">
    <property type="entry name" value="Mito_Transl_Release_Factor"/>
</dbReference>
<sequence length="217" mass="24114">MWLRPHALRRGNGYLKRSTLLPISPLLSTPPPPLAACWGDANNASPGITTPRSSPFTSTTSPQKKLTQFPPRPRPPPEEEITEAYLKGSGPGGQKINKTNSAVQLKHIPTGIVVKCQDTRSRSQNRKLAREHLAEKIDDLLNGDNSRSAIVARMKARKKASAAKKSRRKHNGPDDEGEEEEAQDNDFEEDGIEEHDEHPQQVVKTGKTVKIQEVRQR</sequence>
<feature type="compositionally biased region" description="Acidic residues" evidence="5">
    <location>
        <begin position="174"/>
        <end position="194"/>
    </location>
</feature>
<comment type="caution">
    <text evidence="7">The sequence shown here is derived from an EMBL/GenBank/DDBJ whole genome shotgun (WGS) entry which is preliminary data.</text>
</comment>
<feature type="compositionally biased region" description="Low complexity" evidence="5">
    <location>
        <begin position="49"/>
        <end position="62"/>
    </location>
</feature>
<dbReference type="EMBL" id="LKEA01000094">
    <property type="protein sequence ID" value="ROV87491.1"/>
    <property type="molecule type" value="Genomic_DNA"/>
</dbReference>
<evidence type="ECO:0000256" key="3">
    <source>
        <dbReference type="ARBA" id="ARBA00022946"/>
    </source>
</evidence>
<evidence type="ECO:0000256" key="2">
    <source>
        <dbReference type="ARBA" id="ARBA00010835"/>
    </source>
</evidence>
<dbReference type="PANTHER" id="PTHR46203">
    <property type="entry name" value="PROBABLE PEPTIDE CHAIN RELEASE FACTOR C12ORF65"/>
    <property type="match status" value="1"/>
</dbReference>
<keyword evidence="3" id="KW-0809">Transit peptide</keyword>
<comment type="subcellular location">
    <subcellularLocation>
        <location evidence="1">Mitochondrion</location>
    </subcellularLocation>
</comment>
<dbReference type="FunFam" id="3.30.160.20:FF:000065">
    <property type="entry name" value="Peptidyl-tRNA hydrolase domain protein"/>
    <property type="match status" value="1"/>
</dbReference>
<dbReference type="InterPro" id="IPR000352">
    <property type="entry name" value="Pep_chain_release_fac_I"/>
</dbReference>
<keyword evidence="8" id="KW-1185">Reference proteome</keyword>
<feature type="region of interest" description="Disordered" evidence="5">
    <location>
        <begin position="152"/>
        <end position="217"/>
    </location>
</feature>
<keyword evidence="4" id="KW-0496">Mitochondrion</keyword>